<dbReference type="SUPFAM" id="SSF55048">
    <property type="entry name" value="Probable ACP-binding domain of malonyl-CoA ACP transacylase"/>
    <property type="match status" value="1"/>
</dbReference>
<dbReference type="InterPro" id="IPR050858">
    <property type="entry name" value="Mal-CoA-ACP_Trans/PKS_FabD"/>
</dbReference>
<organism evidence="14 15">
    <name type="scientific">Macrococcus equipercicus</name>
    <dbReference type="NCBI Taxonomy" id="69967"/>
    <lineage>
        <taxon>Bacteria</taxon>
        <taxon>Bacillati</taxon>
        <taxon>Bacillota</taxon>
        <taxon>Bacilli</taxon>
        <taxon>Bacillales</taxon>
        <taxon>Staphylococcaceae</taxon>
        <taxon>Macrococcus</taxon>
    </lineage>
</organism>
<keyword evidence="7" id="KW-0443">Lipid metabolism</keyword>
<evidence type="ECO:0000313" key="14">
    <source>
        <dbReference type="EMBL" id="UTH14635.1"/>
    </source>
</evidence>
<dbReference type="AlphaFoldDB" id="A0A9Q9F2C1"/>
<comment type="catalytic activity">
    <reaction evidence="10 11">
        <text>holo-[ACP] + malonyl-CoA = malonyl-[ACP] + CoA</text>
        <dbReference type="Rhea" id="RHEA:41792"/>
        <dbReference type="Rhea" id="RHEA-COMP:9623"/>
        <dbReference type="Rhea" id="RHEA-COMP:9685"/>
        <dbReference type="ChEBI" id="CHEBI:57287"/>
        <dbReference type="ChEBI" id="CHEBI:57384"/>
        <dbReference type="ChEBI" id="CHEBI:64479"/>
        <dbReference type="ChEBI" id="CHEBI:78449"/>
        <dbReference type="EC" id="2.3.1.39"/>
    </reaction>
</comment>
<dbReference type="Gene3D" id="3.40.366.10">
    <property type="entry name" value="Malonyl-Coenzyme A Acyl Carrier Protein, domain 2"/>
    <property type="match status" value="1"/>
</dbReference>
<dbReference type="Pfam" id="PF00698">
    <property type="entry name" value="Acyl_transf_1"/>
    <property type="match status" value="1"/>
</dbReference>
<keyword evidence="8" id="KW-0275">Fatty acid biosynthesis</keyword>
<dbReference type="PANTHER" id="PTHR42681:SF1">
    <property type="entry name" value="MALONYL-COA-ACYL CARRIER PROTEIN TRANSACYLASE, MITOCHONDRIAL"/>
    <property type="match status" value="1"/>
</dbReference>
<feature type="domain" description="Malonyl-CoA:ACP transacylase (MAT)" evidence="13">
    <location>
        <begin position="7"/>
        <end position="298"/>
    </location>
</feature>
<evidence type="ECO:0000256" key="10">
    <source>
        <dbReference type="ARBA" id="ARBA00048462"/>
    </source>
</evidence>
<dbReference type="PIRSF" id="PIRSF000446">
    <property type="entry name" value="Mct"/>
    <property type="match status" value="1"/>
</dbReference>
<evidence type="ECO:0000256" key="3">
    <source>
        <dbReference type="ARBA" id="ARBA00018953"/>
    </source>
</evidence>
<dbReference type="FunFam" id="3.30.70.250:FF:000001">
    <property type="entry name" value="Malonyl CoA-acyl carrier protein transacylase"/>
    <property type="match status" value="1"/>
</dbReference>
<dbReference type="RefSeq" id="WP_254250453.1">
    <property type="nucleotide sequence ID" value="NZ_CP073809.1"/>
</dbReference>
<dbReference type="InterPro" id="IPR024925">
    <property type="entry name" value="Malonyl_CoA-ACP_transAc"/>
</dbReference>
<dbReference type="InterPro" id="IPR004410">
    <property type="entry name" value="Malonyl_CoA-ACP_transAc_FabD"/>
</dbReference>
<dbReference type="GO" id="GO:0004314">
    <property type="term" value="F:[acyl-carrier-protein] S-malonyltransferase activity"/>
    <property type="evidence" value="ECO:0007669"/>
    <property type="project" value="UniProtKB-EC"/>
</dbReference>
<keyword evidence="5 11" id="KW-0808">Transferase</keyword>
<reference evidence="14" key="1">
    <citation type="submission" date="2021-04" db="EMBL/GenBank/DDBJ databases">
        <title>Complete Genome Sequences of Macrococcus spp. from dog and cattle.</title>
        <authorList>
            <person name="Schwendener S."/>
            <person name="Perreten V."/>
        </authorList>
    </citation>
    <scope>NUCLEOTIDE SEQUENCE</scope>
    <source>
        <strain evidence="14">Epi0143-OL</strain>
    </source>
</reference>
<accession>A0A9Q9F2C1</accession>
<gene>
    <name evidence="14" type="primary">fabD</name>
    <name evidence="14" type="ORF">KFV11_04560</name>
</gene>
<dbReference type="KEGG" id="mequ:KFV11_04560"/>
<dbReference type="SUPFAM" id="SSF52151">
    <property type="entry name" value="FabD/lysophospholipase-like"/>
    <property type="match status" value="1"/>
</dbReference>
<comment type="pathway">
    <text evidence="1">Lipid metabolism; fatty acid biosynthesis.</text>
</comment>
<keyword evidence="9 11" id="KW-0012">Acyltransferase</keyword>
<comment type="similarity">
    <text evidence="11">Belongs to the fabD family.</text>
</comment>
<dbReference type="InterPro" id="IPR001227">
    <property type="entry name" value="Ac_transferase_dom_sf"/>
</dbReference>
<dbReference type="NCBIfam" id="TIGR00128">
    <property type="entry name" value="fabD"/>
    <property type="match status" value="1"/>
</dbReference>
<evidence type="ECO:0000256" key="7">
    <source>
        <dbReference type="ARBA" id="ARBA00023098"/>
    </source>
</evidence>
<feature type="active site" evidence="12">
    <location>
        <position position="87"/>
    </location>
</feature>
<keyword evidence="6" id="KW-0276">Fatty acid metabolism</keyword>
<dbReference type="Proteomes" id="UP001057381">
    <property type="component" value="Chromosome"/>
</dbReference>
<evidence type="ECO:0000256" key="4">
    <source>
        <dbReference type="ARBA" id="ARBA00022516"/>
    </source>
</evidence>
<evidence type="ECO:0000256" key="11">
    <source>
        <dbReference type="PIRNR" id="PIRNR000446"/>
    </source>
</evidence>
<dbReference type="InterPro" id="IPR016035">
    <property type="entry name" value="Acyl_Trfase/lysoPLipase"/>
</dbReference>
<evidence type="ECO:0000259" key="13">
    <source>
        <dbReference type="SMART" id="SM00827"/>
    </source>
</evidence>
<evidence type="ECO:0000256" key="12">
    <source>
        <dbReference type="PIRSR" id="PIRSR000446-1"/>
    </source>
</evidence>
<evidence type="ECO:0000256" key="2">
    <source>
        <dbReference type="ARBA" id="ARBA00013258"/>
    </source>
</evidence>
<dbReference type="GO" id="GO:0005829">
    <property type="term" value="C:cytosol"/>
    <property type="evidence" value="ECO:0007669"/>
    <property type="project" value="TreeGrafter"/>
</dbReference>
<name>A0A9Q9F2C1_9STAP</name>
<evidence type="ECO:0000256" key="5">
    <source>
        <dbReference type="ARBA" id="ARBA00022679"/>
    </source>
</evidence>
<dbReference type="SMART" id="SM00827">
    <property type="entry name" value="PKS_AT"/>
    <property type="match status" value="1"/>
</dbReference>
<sequence length="305" mass="33226">MTKRALLFPGQGAQKLGMAKDIYDELESGRAFLDQLNAALNFDVLELMFNDEAQLGLTQYTQPAIVSHSTAVLNELTIDYDYTVGHSLGEYAALVASGVLTAEDAVKIVAKRGELMATAFPKGTGSMAAVLGLTVEEVTAICEQLSTPELKVEPANLNCPGQIVVSGHQEKIDAFVRDGKSLGAKRVLPLNVSGPFHSSMMECIAEEFQAFLETFTFNDAVVPVVQNTTARPVTDKDEIKQQLIKQLYSPVRFEESIRYLIEQGVTEFVEVGPNKVLSGLIKKIDRNVTLTALGTVEEIKGWNAQ</sequence>
<evidence type="ECO:0000256" key="8">
    <source>
        <dbReference type="ARBA" id="ARBA00023160"/>
    </source>
</evidence>
<proteinExistence type="inferred from homology"/>
<dbReference type="InterPro" id="IPR014043">
    <property type="entry name" value="Acyl_transferase_dom"/>
</dbReference>
<protein>
    <recommendedName>
        <fullName evidence="3 11">Malonyl CoA-acyl carrier protein transacylase</fullName>
        <ecNumber evidence="2 11">2.3.1.39</ecNumber>
    </recommendedName>
</protein>
<keyword evidence="4" id="KW-0444">Lipid biosynthesis</keyword>
<evidence type="ECO:0000256" key="1">
    <source>
        <dbReference type="ARBA" id="ARBA00005194"/>
    </source>
</evidence>
<evidence type="ECO:0000256" key="6">
    <source>
        <dbReference type="ARBA" id="ARBA00022832"/>
    </source>
</evidence>
<dbReference type="PANTHER" id="PTHR42681">
    <property type="entry name" value="MALONYL-COA-ACYL CARRIER PROTEIN TRANSACYLASE, MITOCHONDRIAL"/>
    <property type="match status" value="1"/>
</dbReference>
<dbReference type="EC" id="2.3.1.39" evidence="2 11"/>
<dbReference type="GO" id="GO:0006633">
    <property type="term" value="P:fatty acid biosynthetic process"/>
    <property type="evidence" value="ECO:0007669"/>
    <property type="project" value="UniProtKB-KW"/>
</dbReference>
<feature type="active site" evidence="12">
    <location>
        <position position="197"/>
    </location>
</feature>
<dbReference type="Gene3D" id="3.30.70.250">
    <property type="entry name" value="Malonyl-CoA ACP transacylase, ACP-binding"/>
    <property type="match status" value="1"/>
</dbReference>
<dbReference type="EMBL" id="CP073809">
    <property type="protein sequence ID" value="UTH14635.1"/>
    <property type="molecule type" value="Genomic_DNA"/>
</dbReference>
<evidence type="ECO:0000313" key="15">
    <source>
        <dbReference type="Proteomes" id="UP001057381"/>
    </source>
</evidence>
<evidence type="ECO:0000256" key="9">
    <source>
        <dbReference type="ARBA" id="ARBA00023315"/>
    </source>
</evidence>
<dbReference type="InterPro" id="IPR016036">
    <property type="entry name" value="Malonyl_transacylase_ACP-bd"/>
</dbReference>